<evidence type="ECO:0000256" key="1">
    <source>
        <dbReference type="SAM" id="SignalP"/>
    </source>
</evidence>
<feature type="signal peptide" evidence="1">
    <location>
        <begin position="1"/>
        <end position="23"/>
    </location>
</feature>
<keyword evidence="1" id="KW-0732">Signal</keyword>
<evidence type="ECO:0000313" key="2">
    <source>
        <dbReference type="EMBL" id="KAJ7739253.1"/>
    </source>
</evidence>
<dbReference type="Gene3D" id="2.40.40.10">
    <property type="entry name" value="RlpA-like domain"/>
    <property type="match status" value="1"/>
</dbReference>
<accession>A0AAD7IBB9</accession>
<dbReference type="Proteomes" id="UP001215280">
    <property type="component" value="Unassembled WGS sequence"/>
</dbReference>
<feature type="non-terminal residue" evidence="2">
    <location>
        <position position="137"/>
    </location>
</feature>
<dbReference type="SUPFAM" id="SSF50685">
    <property type="entry name" value="Barwin-like endoglucanases"/>
    <property type="match status" value="1"/>
</dbReference>
<sequence>MIPLSTIILSLAFALPSIGVSNAVENGTGIVFQFAPGLGACGWTNSSDQAVGSVSNTTFASYSNTTNPNTNPICGCILTIQANGVSVPVAIVDDFPDQGPNSTFGPNDVGTTVPEFAKMDPNVDDGIIRNATWFITC</sequence>
<gene>
    <name evidence="2" type="ORF">DFH07DRAFT_1064434</name>
</gene>
<protein>
    <submittedName>
        <fullName evidence="2">Uncharacterized protein</fullName>
    </submittedName>
</protein>
<reference evidence="2" key="1">
    <citation type="submission" date="2023-03" db="EMBL/GenBank/DDBJ databases">
        <title>Massive genome expansion in bonnet fungi (Mycena s.s.) driven by repeated elements and novel gene families across ecological guilds.</title>
        <authorList>
            <consortium name="Lawrence Berkeley National Laboratory"/>
            <person name="Harder C.B."/>
            <person name="Miyauchi S."/>
            <person name="Viragh M."/>
            <person name="Kuo A."/>
            <person name="Thoen E."/>
            <person name="Andreopoulos B."/>
            <person name="Lu D."/>
            <person name="Skrede I."/>
            <person name="Drula E."/>
            <person name="Henrissat B."/>
            <person name="Morin E."/>
            <person name="Kohler A."/>
            <person name="Barry K."/>
            <person name="LaButti K."/>
            <person name="Morin E."/>
            <person name="Salamov A."/>
            <person name="Lipzen A."/>
            <person name="Mereny Z."/>
            <person name="Hegedus B."/>
            <person name="Baldrian P."/>
            <person name="Stursova M."/>
            <person name="Weitz H."/>
            <person name="Taylor A."/>
            <person name="Grigoriev I.V."/>
            <person name="Nagy L.G."/>
            <person name="Martin F."/>
            <person name="Kauserud H."/>
        </authorList>
    </citation>
    <scope>NUCLEOTIDE SEQUENCE</scope>
    <source>
        <strain evidence="2">CBHHK188m</strain>
    </source>
</reference>
<comment type="caution">
    <text evidence="2">The sequence shown here is derived from an EMBL/GenBank/DDBJ whole genome shotgun (WGS) entry which is preliminary data.</text>
</comment>
<keyword evidence="3" id="KW-1185">Reference proteome</keyword>
<proteinExistence type="predicted"/>
<organism evidence="2 3">
    <name type="scientific">Mycena maculata</name>
    <dbReference type="NCBI Taxonomy" id="230809"/>
    <lineage>
        <taxon>Eukaryota</taxon>
        <taxon>Fungi</taxon>
        <taxon>Dikarya</taxon>
        <taxon>Basidiomycota</taxon>
        <taxon>Agaricomycotina</taxon>
        <taxon>Agaricomycetes</taxon>
        <taxon>Agaricomycetidae</taxon>
        <taxon>Agaricales</taxon>
        <taxon>Marasmiineae</taxon>
        <taxon>Mycenaceae</taxon>
        <taxon>Mycena</taxon>
    </lineage>
</organism>
<dbReference type="CDD" id="cd22191">
    <property type="entry name" value="DPBB_RlpA_EXP_N-like"/>
    <property type="match status" value="1"/>
</dbReference>
<feature type="chain" id="PRO_5042273828" evidence="1">
    <location>
        <begin position="24"/>
        <end position="137"/>
    </location>
</feature>
<dbReference type="AlphaFoldDB" id="A0AAD7IBB9"/>
<name>A0AAD7IBB9_9AGAR</name>
<dbReference type="InterPro" id="IPR036908">
    <property type="entry name" value="RlpA-like_sf"/>
</dbReference>
<dbReference type="EMBL" id="JARJLG010000133">
    <property type="protein sequence ID" value="KAJ7739253.1"/>
    <property type="molecule type" value="Genomic_DNA"/>
</dbReference>
<evidence type="ECO:0000313" key="3">
    <source>
        <dbReference type="Proteomes" id="UP001215280"/>
    </source>
</evidence>